<dbReference type="SFLD" id="SFLDS00005">
    <property type="entry name" value="Isoprenoid_Synthase_Type_I"/>
    <property type="match status" value="1"/>
</dbReference>
<sequence length="352" mass="40955">MRAFNLPDFFCPFITRLNPNHDESWAESRRWLVEMDLIQGEEAIQRLDRSGFSQLTARAYPNASPYDLKIAMNWLIWLFLFDDQLDECCLGHQKEQADLILGRLLKLTLNADETNSAPFSPVERAFVSLWREYAHRLSAEQQNRFSQNIRNYLSSLRWEVTARSEDALPGVLTFIEIRRDTGAVRMVLDIIEFCLNDEIPALLADSLAMQLLKNCTVDVICMSNDLFSFEKERARGDVNNLVLVWEQNVGCSREEAANSIYRFIIDRQNLFIETRIKLETELREIAMTEAKREMIHQYVEGMAHWMRANLDFSLSTPRYADIEDSQQGKPLSWVENISAMQPELFQAPLQKE</sequence>
<comment type="cofactor">
    <cofactor evidence="1">
        <name>Mg(2+)</name>
        <dbReference type="ChEBI" id="CHEBI:18420"/>
    </cofactor>
</comment>
<dbReference type="SFLD" id="SFLDG01020">
    <property type="entry name" value="Terpene_Cyclase_Like_2"/>
    <property type="match status" value="1"/>
</dbReference>
<dbReference type="Pfam" id="PF19086">
    <property type="entry name" value="Terpene_syn_C_2"/>
    <property type="match status" value="1"/>
</dbReference>
<accession>A0A3S4MF67</accession>
<dbReference type="PANTHER" id="PTHR35201:SF4">
    <property type="entry name" value="BETA-PINACENE SYNTHASE-RELATED"/>
    <property type="match status" value="1"/>
</dbReference>
<dbReference type="EMBL" id="LR134201">
    <property type="protein sequence ID" value="VEB98946.1"/>
    <property type="molecule type" value="Genomic_DNA"/>
</dbReference>
<organism evidence="2 3">
    <name type="scientific">Cedecea lapagei</name>
    <dbReference type="NCBI Taxonomy" id="158823"/>
    <lineage>
        <taxon>Bacteria</taxon>
        <taxon>Pseudomonadati</taxon>
        <taxon>Pseudomonadota</taxon>
        <taxon>Gammaproteobacteria</taxon>
        <taxon>Enterobacterales</taxon>
        <taxon>Enterobacteriaceae</taxon>
        <taxon>Cedecea</taxon>
    </lineage>
</organism>
<dbReference type="GO" id="GO:0010333">
    <property type="term" value="F:terpene synthase activity"/>
    <property type="evidence" value="ECO:0007669"/>
    <property type="project" value="InterPro"/>
</dbReference>
<dbReference type="KEGG" id="clap:NCTC11466_02929"/>
<protein>
    <recommendedName>
        <fullName evidence="1">Terpene synthase</fullName>
        <ecNumber evidence="1">4.2.3.-</ecNumber>
    </recommendedName>
</protein>
<evidence type="ECO:0000313" key="2">
    <source>
        <dbReference type="EMBL" id="VEB98946.1"/>
    </source>
</evidence>
<proteinExistence type="inferred from homology"/>
<dbReference type="SUPFAM" id="SSF48576">
    <property type="entry name" value="Terpenoid synthases"/>
    <property type="match status" value="1"/>
</dbReference>
<dbReference type="Proteomes" id="UP000274122">
    <property type="component" value="Chromosome"/>
</dbReference>
<dbReference type="Gene3D" id="1.10.600.10">
    <property type="entry name" value="Farnesyl Diphosphate Synthase"/>
    <property type="match status" value="1"/>
</dbReference>
<keyword evidence="1" id="KW-0456">Lyase</keyword>
<keyword evidence="1" id="KW-0460">Magnesium</keyword>
<gene>
    <name evidence="2" type="primary">cyc2</name>
    <name evidence="2" type="ORF">NCTC11466_02929</name>
</gene>
<dbReference type="EC" id="4.2.3.-" evidence="1"/>
<dbReference type="AlphaFoldDB" id="A0A3S4MF67"/>
<dbReference type="PANTHER" id="PTHR35201">
    <property type="entry name" value="TERPENE SYNTHASE"/>
    <property type="match status" value="1"/>
</dbReference>
<reference evidence="2 3" key="1">
    <citation type="submission" date="2018-12" db="EMBL/GenBank/DDBJ databases">
        <authorList>
            <consortium name="Pathogen Informatics"/>
        </authorList>
    </citation>
    <scope>NUCLEOTIDE SEQUENCE [LARGE SCALE GENOMIC DNA]</scope>
    <source>
        <strain evidence="2 3">NCTC11466</strain>
    </source>
</reference>
<evidence type="ECO:0000256" key="1">
    <source>
        <dbReference type="RuleBase" id="RU366034"/>
    </source>
</evidence>
<comment type="similarity">
    <text evidence="1">Belongs to the terpene synthase family.</text>
</comment>
<dbReference type="GO" id="GO:0046872">
    <property type="term" value="F:metal ion binding"/>
    <property type="evidence" value="ECO:0007669"/>
    <property type="project" value="UniProtKB-KW"/>
</dbReference>
<evidence type="ECO:0000313" key="3">
    <source>
        <dbReference type="Proteomes" id="UP000274122"/>
    </source>
</evidence>
<keyword evidence="1" id="KW-0479">Metal-binding</keyword>
<name>A0A3S4MF67_9ENTR</name>
<dbReference type="InterPro" id="IPR008949">
    <property type="entry name" value="Isoprenoid_synthase_dom_sf"/>
</dbReference>
<keyword evidence="3" id="KW-1185">Reference proteome</keyword>
<dbReference type="InterPro" id="IPR034686">
    <property type="entry name" value="Terpene_cyclase-like_2"/>
</dbReference>